<dbReference type="PANTHER" id="PTHR14605:SF1">
    <property type="entry name" value="TRANSMEMBRANE PROTEIN 231"/>
    <property type="match status" value="1"/>
</dbReference>
<evidence type="ECO:0000256" key="2">
    <source>
        <dbReference type="ARBA" id="ARBA00009082"/>
    </source>
</evidence>
<proteinExistence type="inferred from homology"/>
<keyword evidence="8 12" id="KW-0472">Membrane</keyword>
<evidence type="ECO:0000313" key="14">
    <source>
        <dbReference type="EMBL" id="CAK8688968.1"/>
    </source>
</evidence>
<evidence type="ECO:0000256" key="11">
    <source>
        <dbReference type="ARBA" id="ARBA00024803"/>
    </source>
</evidence>
<dbReference type="EMBL" id="CAWYQH010000108">
    <property type="protein sequence ID" value="CAK8688968.1"/>
    <property type="molecule type" value="Genomic_DNA"/>
</dbReference>
<evidence type="ECO:0000256" key="12">
    <source>
        <dbReference type="SAM" id="Phobius"/>
    </source>
</evidence>
<keyword evidence="7" id="KW-0969">Cilium</keyword>
<gene>
    <name evidence="14" type="ORF">CVLEPA_LOCUS20966</name>
</gene>
<evidence type="ECO:0000256" key="6">
    <source>
        <dbReference type="ARBA" id="ARBA00022989"/>
    </source>
</evidence>
<evidence type="ECO:0000256" key="9">
    <source>
        <dbReference type="ARBA" id="ARBA00023180"/>
    </source>
</evidence>
<evidence type="ECO:0000256" key="8">
    <source>
        <dbReference type="ARBA" id="ARBA00023136"/>
    </source>
</evidence>
<keyword evidence="10" id="KW-0966">Cell projection</keyword>
<evidence type="ECO:0000256" key="5">
    <source>
        <dbReference type="ARBA" id="ARBA00022692"/>
    </source>
</evidence>
<evidence type="ECO:0000256" key="10">
    <source>
        <dbReference type="ARBA" id="ARBA00023273"/>
    </source>
</evidence>
<evidence type="ECO:0000256" key="13">
    <source>
        <dbReference type="SAM" id="SignalP"/>
    </source>
</evidence>
<comment type="similarity">
    <text evidence="2">Belongs to the TMEM231 family.</text>
</comment>
<keyword evidence="6 12" id="KW-1133">Transmembrane helix</keyword>
<keyword evidence="9" id="KW-0325">Glycoprotein</keyword>
<evidence type="ECO:0000256" key="3">
    <source>
        <dbReference type="ARBA" id="ARBA00015087"/>
    </source>
</evidence>
<feature type="signal peptide" evidence="13">
    <location>
        <begin position="1"/>
        <end position="16"/>
    </location>
</feature>
<dbReference type="Proteomes" id="UP001642483">
    <property type="component" value="Unassembled WGS sequence"/>
</dbReference>
<comment type="caution">
    <text evidence="14">The sequence shown here is derived from an EMBL/GenBank/DDBJ whole genome shotgun (WGS) entry which is preliminary data.</text>
</comment>
<keyword evidence="4" id="KW-1003">Cell membrane</keyword>
<dbReference type="PANTHER" id="PTHR14605">
    <property type="entry name" value="CHST5 PROTEIN"/>
    <property type="match status" value="1"/>
</dbReference>
<keyword evidence="5 12" id="KW-0812">Transmembrane</keyword>
<accession>A0ABP0GDE0</accession>
<organism evidence="14 15">
    <name type="scientific">Clavelina lepadiformis</name>
    <name type="common">Light-bulb sea squirt</name>
    <name type="synonym">Ascidia lepadiformis</name>
    <dbReference type="NCBI Taxonomy" id="159417"/>
    <lineage>
        <taxon>Eukaryota</taxon>
        <taxon>Metazoa</taxon>
        <taxon>Chordata</taxon>
        <taxon>Tunicata</taxon>
        <taxon>Ascidiacea</taxon>
        <taxon>Aplousobranchia</taxon>
        <taxon>Clavelinidae</taxon>
        <taxon>Clavelina</taxon>
    </lineage>
</organism>
<name>A0ABP0GDE0_CLALP</name>
<evidence type="ECO:0000256" key="7">
    <source>
        <dbReference type="ARBA" id="ARBA00023069"/>
    </source>
</evidence>
<dbReference type="Pfam" id="PF10149">
    <property type="entry name" value="TM231"/>
    <property type="match status" value="1"/>
</dbReference>
<reference evidence="14 15" key="1">
    <citation type="submission" date="2024-02" db="EMBL/GenBank/DDBJ databases">
        <authorList>
            <person name="Daric V."/>
            <person name="Darras S."/>
        </authorList>
    </citation>
    <scope>NUCLEOTIDE SEQUENCE [LARGE SCALE GENOMIC DNA]</scope>
</reference>
<keyword evidence="15" id="KW-1185">Reference proteome</keyword>
<protein>
    <recommendedName>
        <fullName evidence="3">Transmembrane protein 231</fullName>
    </recommendedName>
</protein>
<keyword evidence="13" id="KW-0732">Signal</keyword>
<evidence type="ECO:0000256" key="1">
    <source>
        <dbReference type="ARBA" id="ARBA00004272"/>
    </source>
</evidence>
<comment type="function">
    <text evidence="11">Transmembrane component of the tectonic-like complex, a complex localized at the transition zone of primary cilia and acting as a barrier that prevents diffusion of transmembrane proteins between the cilia and plasma membranes. Required for ciliogenesis and sonic hedgehog/SHH signaling.</text>
</comment>
<evidence type="ECO:0000256" key="4">
    <source>
        <dbReference type="ARBA" id="ARBA00022475"/>
    </source>
</evidence>
<feature type="chain" id="PRO_5045038772" description="Transmembrane protein 231" evidence="13">
    <location>
        <begin position="17"/>
        <end position="283"/>
    </location>
</feature>
<sequence length="283" mass="32517">MHLSLGLTFIPPLLIAYRSQGFWMTTNTYMEQPDVTFKKQLMLILNKPQPGEFLAWSTYSNFNSLLDQNSIRIPIVSSVESDVNGDGKFDQLNFTVSIPLESTESITSFGLLLIFDYKLYRMSTLQMETLAYISHSSVSAGSSFVAYGDLRLYQKTPLRHRGVDTRFNTTIVDSADSSASTYDLSTIFSAYSQRNLTTQFLNKYPVWKSGRGAQQPFTIEVIISYPTETITYQPGFWELIKWGWVQYVTILLLFLWVFRKINIAVFSEQLFNTVIVHPKIKRH</sequence>
<comment type="subcellular location">
    <subcellularLocation>
        <location evidence="1">Cell projection</location>
        <location evidence="1">Cilium membrane</location>
        <topology evidence="1">Multi-pass membrane protein</topology>
    </subcellularLocation>
</comment>
<feature type="transmembrane region" description="Helical" evidence="12">
    <location>
        <begin position="239"/>
        <end position="258"/>
    </location>
</feature>
<dbReference type="InterPro" id="IPR019306">
    <property type="entry name" value="TMEM231"/>
</dbReference>
<evidence type="ECO:0000313" key="15">
    <source>
        <dbReference type="Proteomes" id="UP001642483"/>
    </source>
</evidence>